<sequence>MMRGLWTAASGMGAQQMHIDTVSNNLANANTTGFKKSRANFQDLMYQTQLIAGAPTPSGGQVPTGIQVGMGVKPSSVQKVFTQGDYVHTGNDLDMAIEGDGFFKVLHGEQEVFTRAGNFTLDSEGFITSPAGDRLQPEIAIPSDTVLVTVTADGTLTAHGQEDTILMTAQIPLYNFANPAGLFAMGGNLLRPTEGSGEPIEGIASADGFGSLTNQSLEMSNVNIVDEMVAMIVGQRAYEANSKALQTGDRMMETANNLKR</sequence>
<accession>A0A1G5J3A6</accession>
<feature type="domain" description="Flagellar hook protein FlgE/F/G-like D1" evidence="10">
    <location>
        <begin position="96"/>
        <end position="158"/>
    </location>
</feature>
<dbReference type="InterPro" id="IPR037925">
    <property type="entry name" value="FlgE/F/G-like"/>
</dbReference>
<dbReference type="GO" id="GO:0009426">
    <property type="term" value="C:bacterial-type flagellum basal body, distal rod"/>
    <property type="evidence" value="ECO:0007669"/>
    <property type="project" value="UniProtKB-UniRule"/>
</dbReference>
<dbReference type="Pfam" id="PF22692">
    <property type="entry name" value="LlgE_F_G_D1"/>
    <property type="match status" value="1"/>
</dbReference>
<dbReference type="EMBL" id="FMUX01000024">
    <property type="protein sequence ID" value="SCY82664.1"/>
    <property type="molecule type" value="Genomic_DNA"/>
</dbReference>
<dbReference type="InterPro" id="IPR019776">
    <property type="entry name" value="Flagellar_basal_body_rod_CS"/>
</dbReference>
<dbReference type="NCBIfam" id="TIGR03506">
    <property type="entry name" value="FlgEFG_subfam"/>
    <property type="match status" value="2"/>
</dbReference>
<gene>
    <name evidence="11" type="ORF">SAMN05216233_12451</name>
</gene>
<keyword evidence="4 7" id="KW-0975">Bacterial flagellum</keyword>
<comment type="similarity">
    <text evidence="2 7">Belongs to the flagella basal body rod proteins family.</text>
</comment>
<dbReference type="InterPro" id="IPR010930">
    <property type="entry name" value="Flg_bb/hook_C_dom"/>
</dbReference>
<comment type="subunit">
    <text evidence="5">The basal body constitutes a major portion of the flagellar organelle and consists of four rings (L,P,S, and M) mounted on a central rod. The rod consists of about 26 subunits of FlgG in the distal portion, and FlgB, FlgC and FlgF are thought to build up the proximal portion of the rod with about 6 subunits each.</text>
</comment>
<organism evidence="11 12">
    <name type="scientific">Desulfoluna spongiiphila</name>
    <dbReference type="NCBI Taxonomy" id="419481"/>
    <lineage>
        <taxon>Bacteria</taxon>
        <taxon>Pseudomonadati</taxon>
        <taxon>Thermodesulfobacteriota</taxon>
        <taxon>Desulfobacteria</taxon>
        <taxon>Desulfobacterales</taxon>
        <taxon>Desulfolunaceae</taxon>
        <taxon>Desulfoluna</taxon>
    </lineage>
</organism>
<reference evidence="11 12" key="1">
    <citation type="submission" date="2016-10" db="EMBL/GenBank/DDBJ databases">
        <authorList>
            <person name="de Groot N.N."/>
        </authorList>
    </citation>
    <scope>NUCLEOTIDE SEQUENCE [LARGE SCALE GENOMIC DNA]</scope>
    <source>
        <strain evidence="11 12">AA1</strain>
    </source>
</reference>
<name>A0A1G5J3A6_9BACT</name>
<evidence type="ECO:0000256" key="7">
    <source>
        <dbReference type="RuleBase" id="RU362116"/>
    </source>
</evidence>
<dbReference type="InterPro" id="IPR020013">
    <property type="entry name" value="Flagellar_FlgE/F/G"/>
</dbReference>
<dbReference type="OrthoDB" id="9804559at2"/>
<dbReference type="STRING" id="419481.SAMN05216233_12451"/>
<dbReference type="Proteomes" id="UP000198870">
    <property type="component" value="Unassembled WGS sequence"/>
</dbReference>
<dbReference type="AlphaFoldDB" id="A0A1G5J3A6"/>
<evidence type="ECO:0000256" key="5">
    <source>
        <dbReference type="ARBA" id="ARBA00025933"/>
    </source>
</evidence>
<evidence type="ECO:0000256" key="2">
    <source>
        <dbReference type="ARBA" id="ARBA00009677"/>
    </source>
</evidence>
<dbReference type="GO" id="GO:0071978">
    <property type="term" value="P:bacterial-type flagellum-dependent swarming motility"/>
    <property type="evidence" value="ECO:0007669"/>
    <property type="project" value="TreeGrafter"/>
</dbReference>
<protein>
    <recommendedName>
        <fullName evidence="3 6">Flagellar basal-body rod protein FlgG</fullName>
    </recommendedName>
</protein>
<comment type="subcellular location">
    <subcellularLocation>
        <location evidence="1 7">Bacterial flagellum basal body</location>
    </subcellularLocation>
</comment>
<evidence type="ECO:0000259" key="8">
    <source>
        <dbReference type="Pfam" id="PF00460"/>
    </source>
</evidence>
<evidence type="ECO:0000256" key="4">
    <source>
        <dbReference type="ARBA" id="ARBA00023143"/>
    </source>
</evidence>
<dbReference type="PANTHER" id="PTHR30435">
    <property type="entry name" value="FLAGELLAR PROTEIN"/>
    <property type="match status" value="1"/>
</dbReference>
<evidence type="ECO:0000256" key="6">
    <source>
        <dbReference type="NCBIfam" id="TIGR02488"/>
    </source>
</evidence>
<dbReference type="InterPro" id="IPR012834">
    <property type="entry name" value="FlgG_G_neg"/>
</dbReference>
<keyword evidence="11" id="KW-0969">Cilium</keyword>
<evidence type="ECO:0000259" key="9">
    <source>
        <dbReference type="Pfam" id="PF06429"/>
    </source>
</evidence>
<dbReference type="InterPro" id="IPR053967">
    <property type="entry name" value="LlgE_F_G-like_D1"/>
</dbReference>
<keyword evidence="11" id="KW-0966">Cell projection</keyword>
<keyword evidence="12" id="KW-1185">Reference proteome</keyword>
<dbReference type="NCBIfam" id="TIGR02488">
    <property type="entry name" value="flgG_G_neg"/>
    <property type="match status" value="1"/>
</dbReference>
<dbReference type="RefSeq" id="WP_092214747.1">
    <property type="nucleotide sequence ID" value="NZ_FMUX01000024.1"/>
</dbReference>
<evidence type="ECO:0000256" key="1">
    <source>
        <dbReference type="ARBA" id="ARBA00004117"/>
    </source>
</evidence>
<evidence type="ECO:0000259" key="10">
    <source>
        <dbReference type="Pfam" id="PF22692"/>
    </source>
</evidence>
<dbReference type="Pfam" id="PF00460">
    <property type="entry name" value="Flg_bb_rod"/>
    <property type="match status" value="1"/>
</dbReference>
<dbReference type="PROSITE" id="PS00588">
    <property type="entry name" value="FLAGELLA_BB_ROD"/>
    <property type="match status" value="1"/>
</dbReference>
<evidence type="ECO:0000313" key="12">
    <source>
        <dbReference type="Proteomes" id="UP000198870"/>
    </source>
</evidence>
<dbReference type="PANTHER" id="PTHR30435:SF19">
    <property type="entry name" value="FLAGELLAR BASAL-BODY ROD PROTEIN FLGG"/>
    <property type="match status" value="1"/>
</dbReference>
<proteinExistence type="inferred from homology"/>
<keyword evidence="11" id="KW-0282">Flagellum</keyword>
<dbReference type="InterPro" id="IPR001444">
    <property type="entry name" value="Flag_bb_rod_N"/>
</dbReference>
<evidence type="ECO:0000256" key="3">
    <source>
        <dbReference type="ARBA" id="ARBA00017948"/>
    </source>
</evidence>
<feature type="domain" description="Flagellar basal body rod protein N-terminal" evidence="8">
    <location>
        <begin position="7"/>
        <end position="35"/>
    </location>
</feature>
<dbReference type="Pfam" id="PF06429">
    <property type="entry name" value="Flg_bbr_C"/>
    <property type="match status" value="1"/>
</dbReference>
<dbReference type="SUPFAM" id="SSF117143">
    <property type="entry name" value="Flagellar hook protein flgE"/>
    <property type="match status" value="1"/>
</dbReference>
<evidence type="ECO:0000313" key="11">
    <source>
        <dbReference type="EMBL" id="SCY82664.1"/>
    </source>
</evidence>
<feature type="domain" description="Flagellar basal-body/hook protein C-terminal" evidence="9">
    <location>
        <begin position="215"/>
        <end position="258"/>
    </location>
</feature>